<dbReference type="OrthoDB" id="9787585at2"/>
<dbReference type="STRING" id="82801.SAMN04488506_1745"/>
<evidence type="ECO:0000256" key="4">
    <source>
        <dbReference type="ARBA" id="ARBA00022840"/>
    </source>
</evidence>
<dbReference type="InterPro" id="IPR014016">
    <property type="entry name" value="UvrD-like_ATP-bd"/>
</dbReference>
<dbReference type="InterPro" id="IPR027417">
    <property type="entry name" value="P-loop_NTPase"/>
</dbReference>
<keyword evidence="1 5" id="KW-0547">Nucleotide-binding</keyword>
<organism evidence="7 8">
    <name type="scientific">Desemzia incerta</name>
    <dbReference type="NCBI Taxonomy" id="82801"/>
    <lineage>
        <taxon>Bacteria</taxon>
        <taxon>Bacillati</taxon>
        <taxon>Bacillota</taxon>
        <taxon>Bacilli</taxon>
        <taxon>Lactobacillales</taxon>
        <taxon>Carnobacteriaceae</taxon>
        <taxon>Desemzia</taxon>
    </lineage>
</organism>
<dbReference type="InterPro" id="IPR013986">
    <property type="entry name" value="DExx_box_DNA_helicase_dom_sf"/>
</dbReference>
<feature type="binding site" evidence="5">
    <location>
        <begin position="230"/>
        <end position="237"/>
    </location>
    <ligand>
        <name>ATP</name>
        <dbReference type="ChEBI" id="CHEBI:30616"/>
    </ligand>
</feature>
<sequence length="719" mass="82999">MVDTEFKKEQEYLQFVYERLEATEQTLRDSIEQNKTEGIAALKNMSGDSSLNFDSTLDNLDTFLGLEMKSREIDQMNIKLKAALALLEKVERLLQSPYFGKVTVDFLDDEPNEGFYIGINGFADEEGDNLIYDWRSPIAELFYNDTLGNSSYEVNQHTIDVEIKSRRQLIVEANRLLNYFDTTVAIQDDVLLEALEQDTTEQMKDITATIQNEQNVIIRDTKHPILLVNGVAGSGKTSTVMQRIAYLLYSLRKEITSDNVLILSPNNQFINYISNVLPSLGEKNPLNMTLLQFVGQQVNWKMETEEEYFSRISQPTVDKQTAVLRSLEFVDFIKQANEVVAAEGDLFRDLMHKGKIIISKEKMMDIYQTTPESSPMIDRIQATKSRLASYWERRLIAQSKTHAIQDQILEMSEKMQMKHFGELITEDNEEKVIEYGEQLLRKKYRGVTKGIEQNKWVDLTRIFDALYLHYQKESYVHSREVLTVDEAVIYLLIMNTFVERISFPLMRFVLIDEVQDYTPAQMSLMSDLFTKSDFTMVGDENQAIFNSSITFQEIADIIENKQKSVQRYDLVNSYRSSGAITKVFSQLITANQKIEIIPVRPQGNEPKVYEVSDKDDFKGILEQILMELDGKSLTIITKNEQEAEELSNYLKENLPFVFSIKVLPISLSKGLEFDNVLVYNVSEENYQSERDQRILYTAVSRGMQNLFVTYKGNLSKFLQ</sequence>
<dbReference type="PANTHER" id="PTHR11070">
    <property type="entry name" value="UVRD / RECB / PCRA DNA HELICASE FAMILY MEMBER"/>
    <property type="match status" value="1"/>
</dbReference>
<keyword evidence="4 5" id="KW-0067">ATP-binding</keyword>
<dbReference type="AlphaFoldDB" id="A0A1I5Y300"/>
<dbReference type="InterPro" id="IPR027785">
    <property type="entry name" value="UvrD-like_helicase_C"/>
</dbReference>
<dbReference type="EMBL" id="FOXW01000006">
    <property type="protein sequence ID" value="SFQ38546.1"/>
    <property type="molecule type" value="Genomic_DNA"/>
</dbReference>
<dbReference type="InterPro" id="IPR048228">
    <property type="entry name" value="HelD_bacillota"/>
</dbReference>
<dbReference type="RefSeq" id="WP_092480780.1">
    <property type="nucleotide sequence ID" value="NZ_FOXW01000006.1"/>
</dbReference>
<dbReference type="PANTHER" id="PTHR11070:SF17">
    <property type="entry name" value="DNA HELICASE IV"/>
    <property type="match status" value="1"/>
</dbReference>
<name>A0A1I5Y300_9LACT</name>
<evidence type="ECO:0000259" key="6">
    <source>
        <dbReference type="PROSITE" id="PS51198"/>
    </source>
</evidence>
<dbReference type="InterPro" id="IPR000212">
    <property type="entry name" value="DNA_helicase_UvrD/REP"/>
</dbReference>
<evidence type="ECO:0000256" key="2">
    <source>
        <dbReference type="ARBA" id="ARBA00022801"/>
    </source>
</evidence>
<dbReference type="NCBIfam" id="NF041464">
    <property type="entry name" value="HelD_BACSU"/>
    <property type="match status" value="1"/>
</dbReference>
<evidence type="ECO:0000256" key="5">
    <source>
        <dbReference type="PROSITE-ProRule" id="PRU00560"/>
    </source>
</evidence>
<dbReference type="GO" id="GO:0005524">
    <property type="term" value="F:ATP binding"/>
    <property type="evidence" value="ECO:0007669"/>
    <property type="project" value="UniProtKB-UniRule"/>
</dbReference>
<dbReference type="Pfam" id="PF00580">
    <property type="entry name" value="UvrD-helicase"/>
    <property type="match status" value="1"/>
</dbReference>
<evidence type="ECO:0000313" key="7">
    <source>
        <dbReference type="EMBL" id="SFQ38546.1"/>
    </source>
</evidence>
<dbReference type="Gene3D" id="1.10.10.160">
    <property type="match status" value="1"/>
</dbReference>
<dbReference type="GO" id="GO:0005829">
    <property type="term" value="C:cytosol"/>
    <property type="evidence" value="ECO:0007669"/>
    <property type="project" value="TreeGrafter"/>
</dbReference>
<dbReference type="GO" id="GO:0016787">
    <property type="term" value="F:hydrolase activity"/>
    <property type="evidence" value="ECO:0007669"/>
    <property type="project" value="UniProtKB-UniRule"/>
</dbReference>
<keyword evidence="8" id="KW-1185">Reference proteome</keyword>
<accession>A0A1I5Y300</accession>
<protein>
    <submittedName>
        <fullName evidence="7">DNA helicase-2 / ATP-dependent DNA helicase PcrA</fullName>
    </submittedName>
</protein>
<evidence type="ECO:0000256" key="3">
    <source>
        <dbReference type="ARBA" id="ARBA00022806"/>
    </source>
</evidence>
<dbReference type="GO" id="GO:0043138">
    <property type="term" value="F:3'-5' DNA helicase activity"/>
    <property type="evidence" value="ECO:0007669"/>
    <property type="project" value="TreeGrafter"/>
</dbReference>
<keyword evidence="2 5" id="KW-0378">Hydrolase</keyword>
<evidence type="ECO:0000313" key="8">
    <source>
        <dbReference type="Proteomes" id="UP000199136"/>
    </source>
</evidence>
<dbReference type="Gene3D" id="3.40.50.300">
    <property type="entry name" value="P-loop containing nucleotide triphosphate hydrolases"/>
    <property type="match status" value="3"/>
</dbReference>
<dbReference type="GO" id="GO:0003677">
    <property type="term" value="F:DNA binding"/>
    <property type="evidence" value="ECO:0007669"/>
    <property type="project" value="InterPro"/>
</dbReference>
<proteinExistence type="predicted"/>
<evidence type="ECO:0000256" key="1">
    <source>
        <dbReference type="ARBA" id="ARBA00022741"/>
    </source>
</evidence>
<gene>
    <name evidence="7" type="ORF">SAMN04488506_1745</name>
</gene>
<dbReference type="SUPFAM" id="SSF52540">
    <property type="entry name" value="P-loop containing nucleoside triphosphate hydrolases"/>
    <property type="match status" value="1"/>
</dbReference>
<dbReference type="Proteomes" id="UP000199136">
    <property type="component" value="Unassembled WGS sequence"/>
</dbReference>
<feature type="domain" description="UvrD-like helicase ATP-binding" evidence="6">
    <location>
        <begin position="209"/>
        <end position="577"/>
    </location>
</feature>
<dbReference type="Pfam" id="PF13538">
    <property type="entry name" value="UvrD_C_2"/>
    <property type="match status" value="1"/>
</dbReference>
<reference evidence="7 8" key="1">
    <citation type="submission" date="2016-10" db="EMBL/GenBank/DDBJ databases">
        <authorList>
            <person name="de Groot N.N."/>
        </authorList>
    </citation>
    <scope>NUCLEOTIDE SEQUENCE [LARGE SCALE GENOMIC DNA]</scope>
    <source>
        <strain evidence="7 8">DSM 20581</strain>
    </source>
</reference>
<dbReference type="GO" id="GO:0000725">
    <property type="term" value="P:recombinational repair"/>
    <property type="evidence" value="ECO:0007669"/>
    <property type="project" value="TreeGrafter"/>
</dbReference>
<keyword evidence="3 5" id="KW-0347">Helicase</keyword>
<dbReference type="PROSITE" id="PS51198">
    <property type="entry name" value="UVRD_HELICASE_ATP_BIND"/>
    <property type="match status" value="1"/>
</dbReference>